<keyword evidence="2" id="KW-0812">Transmembrane</keyword>
<feature type="transmembrane region" description="Helical" evidence="2">
    <location>
        <begin position="6"/>
        <end position="27"/>
    </location>
</feature>
<keyword evidence="2" id="KW-0472">Membrane</keyword>
<accession>W9Y413</accession>
<keyword evidence="4" id="KW-1185">Reference proteome</keyword>
<feature type="compositionally biased region" description="Basic and acidic residues" evidence="1">
    <location>
        <begin position="486"/>
        <end position="500"/>
    </location>
</feature>
<dbReference type="RefSeq" id="XP_007733345.1">
    <property type="nucleotide sequence ID" value="XM_007735155.1"/>
</dbReference>
<protein>
    <submittedName>
        <fullName evidence="3">Uncharacterized protein</fullName>
    </submittedName>
</protein>
<evidence type="ECO:0000313" key="4">
    <source>
        <dbReference type="Proteomes" id="UP000019478"/>
    </source>
</evidence>
<proteinExistence type="predicted"/>
<name>W9Y413_9EURO</name>
<reference evidence="3 4" key="1">
    <citation type="submission" date="2013-03" db="EMBL/GenBank/DDBJ databases">
        <title>The Genome Sequence of Capronia epimyces CBS 606.96.</title>
        <authorList>
            <consortium name="The Broad Institute Genomics Platform"/>
            <person name="Cuomo C."/>
            <person name="de Hoog S."/>
            <person name="Gorbushina A."/>
            <person name="Walker B."/>
            <person name="Young S.K."/>
            <person name="Zeng Q."/>
            <person name="Gargeya S."/>
            <person name="Fitzgerald M."/>
            <person name="Haas B."/>
            <person name="Abouelleil A."/>
            <person name="Allen A.W."/>
            <person name="Alvarado L."/>
            <person name="Arachchi H.M."/>
            <person name="Berlin A.M."/>
            <person name="Chapman S.B."/>
            <person name="Gainer-Dewar J."/>
            <person name="Goldberg J."/>
            <person name="Griggs A."/>
            <person name="Gujja S."/>
            <person name="Hansen M."/>
            <person name="Howarth C."/>
            <person name="Imamovic A."/>
            <person name="Ireland A."/>
            <person name="Larimer J."/>
            <person name="McCowan C."/>
            <person name="Murphy C."/>
            <person name="Pearson M."/>
            <person name="Poon T.W."/>
            <person name="Priest M."/>
            <person name="Roberts A."/>
            <person name="Saif S."/>
            <person name="Shea T."/>
            <person name="Sisk P."/>
            <person name="Sykes S."/>
            <person name="Wortman J."/>
            <person name="Nusbaum C."/>
            <person name="Birren B."/>
        </authorList>
    </citation>
    <scope>NUCLEOTIDE SEQUENCE [LARGE SCALE GENOMIC DNA]</scope>
    <source>
        <strain evidence="3 4">CBS 606.96</strain>
    </source>
</reference>
<feature type="compositionally biased region" description="Basic residues" evidence="1">
    <location>
        <begin position="522"/>
        <end position="536"/>
    </location>
</feature>
<dbReference type="HOGENOM" id="CLU_037219_0_0_1"/>
<feature type="region of interest" description="Disordered" evidence="1">
    <location>
        <begin position="399"/>
        <end position="439"/>
    </location>
</feature>
<feature type="compositionally biased region" description="Polar residues" evidence="1">
    <location>
        <begin position="426"/>
        <end position="438"/>
    </location>
</feature>
<evidence type="ECO:0000256" key="1">
    <source>
        <dbReference type="SAM" id="MobiDB-lite"/>
    </source>
</evidence>
<evidence type="ECO:0000256" key="2">
    <source>
        <dbReference type="SAM" id="Phobius"/>
    </source>
</evidence>
<dbReference type="Proteomes" id="UP000019478">
    <property type="component" value="Unassembled WGS sequence"/>
</dbReference>
<comment type="caution">
    <text evidence="3">The sequence shown here is derived from an EMBL/GenBank/DDBJ whole genome shotgun (WGS) entry which is preliminary data.</text>
</comment>
<organism evidence="3 4">
    <name type="scientific">Capronia epimyces CBS 606.96</name>
    <dbReference type="NCBI Taxonomy" id="1182542"/>
    <lineage>
        <taxon>Eukaryota</taxon>
        <taxon>Fungi</taxon>
        <taxon>Dikarya</taxon>
        <taxon>Ascomycota</taxon>
        <taxon>Pezizomycotina</taxon>
        <taxon>Eurotiomycetes</taxon>
        <taxon>Chaetothyriomycetidae</taxon>
        <taxon>Chaetothyriales</taxon>
        <taxon>Herpotrichiellaceae</taxon>
        <taxon>Capronia</taxon>
    </lineage>
</organism>
<feature type="compositionally biased region" description="Polar residues" evidence="1">
    <location>
        <begin position="562"/>
        <end position="572"/>
    </location>
</feature>
<feature type="region of interest" description="Disordered" evidence="1">
    <location>
        <begin position="486"/>
        <end position="572"/>
    </location>
</feature>
<feature type="region of interest" description="Disordered" evidence="1">
    <location>
        <begin position="110"/>
        <end position="139"/>
    </location>
</feature>
<sequence length="572" mass="64036">MPRISLLRVLLLPPACWLALVLLWVVLPAPPVPWNDEASEYLWQGGTVTRVYKFADFFPWSDPLPAVQDARGTGRTAFAVDYTYCWRTGELTISGGTGAWASTSTSILGSGAEAGAETGEETEARTPARSGSEPQSHAHAYTHTPYANTYNISALLHSPSLPYTAAPFILRAKAGDQDGMNLPSFPEADATLLFWEVHGDVAELPLRVRVVNESTVQIWPDSKFWDADRAKGVRNRAETPSAFPPLLSITFNTTRTKTGDKAKSVTTVDTFVPFHVQFPRSASTAESEVESEVEVYSKLEPTSSSPSRTFVVRRTISALVVPVGLFVIDHVFAHIWFPVEIGFRIAHVLFFLLAVYVAVVFVCWKAQGSPPYWRFTRTFWLTRPVTAYLGPRLASRDNENDDDELFDGTSRGEKRGYKSNLDDDTFSLQRPRSRTSSGPKPLTSFRAFFSSRSPLDDLFVTFDSTRGFVRPLEIPARFWFWRPRERQREEERADGDRKVDGDEDGDEESRVGGVYVPAEPHYHHHQQQLQRQRQHQHQGQGSEFQAGPDFDLDTPGFDSPEQGENANANGKS</sequence>
<feature type="transmembrane region" description="Helical" evidence="2">
    <location>
        <begin position="316"/>
        <end position="337"/>
    </location>
</feature>
<dbReference type="OrthoDB" id="4892437at2759"/>
<dbReference type="GeneID" id="19169145"/>
<gene>
    <name evidence="3" type="ORF">A1O3_05027</name>
</gene>
<keyword evidence="2" id="KW-1133">Transmembrane helix</keyword>
<dbReference type="EMBL" id="AMGY01000004">
    <property type="protein sequence ID" value="EXJ84360.1"/>
    <property type="molecule type" value="Genomic_DNA"/>
</dbReference>
<feature type="transmembrane region" description="Helical" evidence="2">
    <location>
        <begin position="343"/>
        <end position="364"/>
    </location>
</feature>
<dbReference type="eggNOG" id="ENOG502SFF5">
    <property type="taxonomic scope" value="Eukaryota"/>
</dbReference>
<dbReference type="AlphaFoldDB" id="W9Y413"/>
<evidence type="ECO:0000313" key="3">
    <source>
        <dbReference type="EMBL" id="EXJ84360.1"/>
    </source>
</evidence>